<dbReference type="RefSeq" id="WP_280624927.1">
    <property type="nucleotide sequence ID" value="NZ_CP165735.1"/>
</dbReference>
<dbReference type="EMBL" id="CP165735">
    <property type="protein sequence ID" value="XDV71456.1"/>
    <property type="molecule type" value="Genomic_DNA"/>
</dbReference>
<gene>
    <name evidence="2" type="ORF">ABQM86_21280</name>
</gene>
<sequence length="97" mass="11140">MLATREQELSALHAEHFSRSYQYIAYRINGRERDEELANDGFRIVWESNPRAAWPLMDDSYSPESAGQRMQRPAPREEFMARMAEEARASGTASDDG</sequence>
<protein>
    <submittedName>
        <fullName evidence="2">Uncharacterized protein</fullName>
    </submittedName>
</protein>
<organism evidence="2">
    <name type="scientific">Paenarthrobacter sp. AMU7</name>
    <dbReference type="NCBI Taxonomy" id="3162492"/>
    <lineage>
        <taxon>Bacteria</taxon>
        <taxon>Bacillati</taxon>
        <taxon>Actinomycetota</taxon>
        <taxon>Actinomycetes</taxon>
        <taxon>Micrococcales</taxon>
        <taxon>Micrococcaceae</taxon>
        <taxon>Paenarthrobacter</taxon>
    </lineage>
</organism>
<reference evidence="2" key="1">
    <citation type="submission" date="2024-07" db="EMBL/GenBank/DDBJ databases">
        <authorList>
            <person name="Li J."/>
            <person name="Wei H."/>
            <person name="Ma J."/>
        </authorList>
    </citation>
    <scope>NUCLEOTIDE SEQUENCE</scope>
    <source>
        <strain evidence="2">AMU7</strain>
    </source>
</reference>
<feature type="region of interest" description="Disordered" evidence="1">
    <location>
        <begin position="56"/>
        <end position="75"/>
    </location>
</feature>
<dbReference type="AlphaFoldDB" id="A0AB39YPC5"/>
<evidence type="ECO:0000256" key="1">
    <source>
        <dbReference type="SAM" id="MobiDB-lite"/>
    </source>
</evidence>
<accession>A0AB39YPC5</accession>
<evidence type="ECO:0000313" key="2">
    <source>
        <dbReference type="EMBL" id="XDV71456.1"/>
    </source>
</evidence>
<name>A0AB39YPC5_9MICC</name>
<proteinExistence type="predicted"/>